<gene>
    <name evidence="7" type="ORF">JOF53_001746</name>
</gene>
<dbReference type="PANTHER" id="PTHR43133">
    <property type="entry name" value="RNA POLYMERASE ECF-TYPE SIGMA FACTO"/>
    <property type="match status" value="1"/>
</dbReference>
<dbReference type="InterPro" id="IPR013325">
    <property type="entry name" value="RNA_pol_sigma_r2"/>
</dbReference>
<keyword evidence="8" id="KW-1185">Reference proteome</keyword>
<organism evidence="7 8">
    <name type="scientific">Crossiella equi</name>
    <dbReference type="NCBI Taxonomy" id="130796"/>
    <lineage>
        <taxon>Bacteria</taxon>
        <taxon>Bacillati</taxon>
        <taxon>Actinomycetota</taxon>
        <taxon>Actinomycetes</taxon>
        <taxon>Pseudonocardiales</taxon>
        <taxon>Pseudonocardiaceae</taxon>
        <taxon>Crossiella</taxon>
    </lineage>
</organism>
<comment type="similarity">
    <text evidence="1">Belongs to the sigma-70 factor family. ECF subfamily.</text>
</comment>
<dbReference type="InterPro" id="IPR036388">
    <property type="entry name" value="WH-like_DNA-bd_sf"/>
</dbReference>
<reference evidence="7 8" key="1">
    <citation type="submission" date="2021-03" db="EMBL/GenBank/DDBJ databases">
        <title>Sequencing the genomes of 1000 actinobacteria strains.</title>
        <authorList>
            <person name="Klenk H.-P."/>
        </authorList>
    </citation>
    <scope>NUCLEOTIDE SEQUENCE [LARGE SCALE GENOMIC DNA]</scope>
    <source>
        <strain evidence="7 8">DSM 44580</strain>
    </source>
</reference>
<dbReference type="Pfam" id="PF04542">
    <property type="entry name" value="Sigma70_r2"/>
    <property type="match status" value="1"/>
</dbReference>
<keyword evidence="3" id="KW-0731">Sigma factor</keyword>
<dbReference type="Pfam" id="PF08281">
    <property type="entry name" value="Sigma70_r4_2"/>
    <property type="match status" value="1"/>
</dbReference>
<evidence type="ECO:0000259" key="5">
    <source>
        <dbReference type="Pfam" id="PF04542"/>
    </source>
</evidence>
<comment type="caution">
    <text evidence="7">The sequence shown here is derived from an EMBL/GenBank/DDBJ whole genome shotgun (WGS) entry which is preliminary data.</text>
</comment>
<dbReference type="Gene3D" id="1.10.10.10">
    <property type="entry name" value="Winged helix-like DNA-binding domain superfamily/Winged helix DNA-binding domain"/>
    <property type="match status" value="1"/>
</dbReference>
<dbReference type="SUPFAM" id="SSF88946">
    <property type="entry name" value="Sigma2 domain of RNA polymerase sigma factors"/>
    <property type="match status" value="1"/>
</dbReference>
<protein>
    <submittedName>
        <fullName evidence="7">RNA polymerase sigma-70 factor (ECF subfamily)</fullName>
    </submittedName>
</protein>
<feature type="domain" description="RNA polymerase sigma-70 region 2" evidence="5">
    <location>
        <begin position="51"/>
        <end position="119"/>
    </location>
</feature>
<dbReference type="InterPro" id="IPR013249">
    <property type="entry name" value="RNA_pol_sigma70_r4_t2"/>
</dbReference>
<name>A0ABS5A8E9_9PSEU</name>
<dbReference type="SUPFAM" id="SSF88659">
    <property type="entry name" value="Sigma3 and sigma4 domains of RNA polymerase sigma factors"/>
    <property type="match status" value="1"/>
</dbReference>
<dbReference type="InterPro" id="IPR014284">
    <property type="entry name" value="RNA_pol_sigma-70_dom"/>
</dbReference>
<evidence type="ECO:0000259" key="6">
    <source>
        <dbReference type="Pfam" id="PF08281"/>
    </source>
</evidence>
<evidence type="ECO:0000256" key="4">
    <source>
        <dbReference type="ARBA" id="ARBA00023163"/>
    </source>
</evidence>
<dbReference type="NCBIfam" id="TIGR02937">
    <property type="entry name" value="sigma70-ECF"/>
    <property type="match status" value="1"/>
</dbReference>
<feature type="domain" description="RNA polymerase sigma factor 70 region 4 type 2" evidence="6">
    <location>
        <begin position="152"/>
        <end position="204"/>
    </location>
</feature>
<dbReference type="PANTHER" id="PTHR43133:SF25">
    <property type="entry name" value="RNA POLYMERASE SIGMA FACTOR RFAY-RELATED"/>
    <property type="match status" value="1"/>
</dbReference>
<dbReference type="InterPro" id="IPR007627">
    <property type="entry name" value="RNA_pol_sigma70_r2"/>
</dbReference>
<evidence type="ECO:0000313" key="8">
    <source>
        <dbReference type="Proteomes" id="UP001519363"/>
    </source>
</evidence>
<keyword evidence="4" id="KW-0804">Transcription</keyword>
<dbReference type="Proteomes" id="UP001519363">
    <property type="component" value="Unassembled WGS sequence"/>
</dbReference>
<dbReference type="Gene3D" id="1.10.1740.10">
    <property type="match status" value="1"/>
</dbReference>
<proteinExistence type="inferred from homology"/>
<dbReference type="InterPro" id="IPR039425">
    <property type="entry name" value="RNA_pol_sigma-70-like"/>
</dbReference>
<evidence type="ECO:0000256" key="1">
    <source>
        <dbReference type="ARBA" id="ARBA00010641"/>
    </source>
</evidence>
<evidence type="ECO:0000256" key="2">
    <source>
        <dbReference type="ARBA" id="ARBA00023015"/>
    </source>
</evidence>
<sequence>MTAFAERNWRAMVLAQPVGQPEPVRGSAHAEDDRALWQRAAADDRDAFGVLFERHAEAVWNHCYRLTGSWSAAEDLTSTTFLTAWKKRTELTLVRDSALPWLYTVAGNLARTEFRSASRFRKALTRAGAHLHVVRDHAEDVVAAVDGDARLQKVLAAVDQLPRSEREVVQLCLLGEVSVPEAAQALGVAEVSVRSRISRARARLRELVEEEL</sequence>
<keyword evidence="2" id="KW-0805">Transcription regulation</keyword>
<evidence type="ECO:0000256" key="3">
    <source>
        <dbReference type="ARBA" id="ARBA00023082"/>
    </source>
</evidence>
<dbReference type="EMBL" id="JAGIOO010000001">
    <property type="protein sequence ID" value="MBP2472874.1"/>
    <property type="molecule type" value="Genomic_DNA"/>
</dbReference>
<dbReference type="InterPro" id="IPR013324">
    <property type="entry name" value="RNA_pol_sigma_r3/r4-like"/>
</dbReference>
<evidence type="ECO:0000313" key="7">
    <source>
        <dbReference type="EMBL" id="MBP2472874.1"/>
    </source>
</evidence>
<accession>A0ABS5A8E9</accession>